<comment type="caution">
    <text evidence="1">The sequence shown here is derived from an EMBL/GenBank/DDBJ whole genome shotgun (WGS) entry which is preliminary data.</text>
</comment>
<dbReference type="SUPFAM" id="SSF89372">
    <property type="entry name" value="Fucose-specific lectin"/>
    <property type="match status" value="1"/>
</dbReference>
<dbReference type="AlphaFoldDB" id="A0A9P5DQ81"/>
<evidence type="ECO:0000313" key="2">
    <source>
        <dbReference type="Proteomes" id="UP000730481"/>
    </source>
</evidence>
<protein>
    <recommendedName>
        <fullName evidence="3">Fucose-specific lectin</fullName>
    </recommendedName>
</protein>
<dbReference type="Gene3D" id="2.120.10.70">
    <property type="entry name" value="Fucose-specific lectin"/>
    <property type="match status" value="1"/>
</dbReference>
<organism evidence="1 2">
    <name type="scientific">Fusarium beomiforme</name>
    <dbReference type="NCBI Taxonomy" id="44412"/>
    <lineage>
        <taxon>Eukaryota</taxon>
        <taxon>Fungi</taxon>
        <taxon>Dikarya</taxon>
        <taxon>Ascomycota</taxon>
        <taxon>Pezizomycotina</taxon>
        <taxon>Sordariomycetes</taxon>
        <taxon>Hypocreomycetidae</taxon>
        <taxon>Hypocreales</taxon>
        <taxon>Nectriaceae</taxon>
        <taxon>Fusarium</taxon>
        <taxon>Fusarium burgessii species complex</taxon>
    </lineage>
</organism>
<evidence type="ECO:0008006" key="3">
    <source>
        <dbReference type="Google" id="ProtNLM"/>
    </source>
</evidence>
<dbReference type="EMBL" id="PVQB02001386">
    <property type="protein sequence ID" value="KAF4331810.1"/>
    <property type="molecule type" value="Genomic_DNA"/>
</dbReference>
<proteinExistence type="predicted"/>
<reference evidence="1" key="2">
    <citation type="submission" date="2020-02" db="EMBL/GenBank/DDBJ databases">
        <title>Identification and distribution of gene clusters putatively required for synthesis of sphingolipid metabolism inhibitors in phylogenetically diverse species of the filamentous fungus Fusarium.</title>
        <authorList>
            <person name="Kim H.-S."/>
            <person name="Busman M."/>
            <person name="Brown D.W."/>
            <person name="Divon H."/>
            <person name="Uhlig S."/>
            <person name="Proctor R.H."/>
        </authorList>
    </citation>
    <scope>NUCLEOTIDE SEQUENCE</scope>
    <source>
        <strain evidence="1">NRRL 25174</strain>
    </source>
</reference>
<evidence type="ECO:0000313" key="1">
    <source>
        <dbReference type="EMBL" id="KAF4331810.1"/>
    </source>
</evidence>
<sequence>MSAEIQFIGRALNSASHITLENGDFVLLIEQNGRLIEKVYDGDELKDQRMVVRGVKEGATAGYAISNDRIQALYFDSDGSIKASEFDPDSEEWDDGELEGLDDVGVHPQSNLTIAGLPGSNFVIYQASDGSIETQGKALESECWSEKFTVPGAAALGTPIAGFSTDKAFVVSFIGDDNMIHAHSRDFDSGDWTEETLPSSSFDEEVKNLIVAQDTGELEAYVLAGTTIYHVRKDGKQETIATLGADGDFVPTGNAEAYGINYGNYYRYPDSDGYGGTSHGYSLLPCPTQQTPSWPNYPSY</sequence>
<name>A0A9P5DQ81_9HYPO</name>
<reference evidence="1" key="1">
    <citation type="journal article" date="2017" name="Mycologia">
        <title>Fusarium algeriense, sp. nov., a novel toxigenic crown rot pathogen of durum wheat from Algeria is nested in the Fusarium burgessii species complex.</title>
        <authorList>
            <person name="Laraba I."/>
            <person name="Keddad A."/>
            <person name="Boureghda H."/>
            <person name="Abdallah N."/>
            <person name="Vaughan M.M."/>
            <person name="Proctor R.H."/>
            <person name="Busman M."/>
            <person name="O'Donnell K."/>
        </authorList>
    </citation>
    <scope>NUCLEOTIDE SEQUENCE</scope>
    <source>
        <strain evidence="1">NRRL 25174</strain>
    </source>
</reference>
<keyword evidence="2" id="KW-1185">Reference proteome</keyword>
<dbReference type="OrthoDB" id="5367135at2759"/>
<gene>
    <name evidence="1" type="ORF">FBEOM_14419</name>
</gene>
<dbReference type="Proteomes" id="UP000730481">
    <property type="component" value="Unassembled WGS sequence"/>
</dbReference>
<accession>A0A9P5DQ81</accession>